<organism evidence="15 16">
    <name type="scientific">Pelosinus propionicus DSM 13327</name>
    <dbReference type="NCBI Taxonomy" id="1123291"/>
    <lineage>
        <taxon>Bacteria</taxon>
        <taxon>Bacillati</taxon>
        <taxon>Bacillota</taxon>
        <taxon>Negativicutes</taxon>
        <taxon>Selenomonadales</taxon>
        <taxon>Sporomusaceae</taxon>
        <taxon>Pelosinus</taxon>
    </lineage>
</organism>
<comment type="catalytic activity">
    <reaction evidence="10 11">
        <text>D-alanyl-D-alanine + UDP-N-acetyl-alpha-D-muramoyl-L-alanyl-gamma-D-glutamyl-meso-2,6-diaminopimelate + ATP = UDP-N-acetyl-alpha-D-muramoyl-L-alanyl-gamma-D-glutamyl-meso-2,6-diaminopimeloyl-D-alanyl-D-alanine + ADP + phosphate + H(+)</text>
        <dbReference type="Rhea" id="RHEA:28374"/>
        <dbReference type="ChEBI" id="CHEBI:15378"/>
        <dbReference type="ChEBI" id="CHEBI:30616"/>
        <dbReference type="ChEBI" id="CHEBI:43474"/>
        <dbReference type="ChEBI" id="CHEBI:57822"/>
        <dbReference type="ChEBI" id="CHEBI:61386"/>
        <dbReference type="ChEBI" id="CHEBI:83905"/>
        <dbReference type="ChEBI" id="CHEBI:456216"/>
        <dbReference type="EC" id="6.3.2.10"/>
    </reaction>
</comment>
<evidence type="ECO:0000259" key="12">
    <source>
        <dbReference type="Pfam" id="PF01225"/>
    </source>
</evidence>
<dbReference type="AlphaFoldDB" id="A0A1I4K351"/>
<name>A0A1I4K351_9FIRM</name>
<keyword evidence="6 10" id="KW-0133">Cell shape</keyword>
<dbReference type="GO" id="GO:0005524">
    <property type="term" value="F:ATP binding"/>
    <property type="evidence" value="ECO:0007669"/>
    <property type="project" value="UniProtKB-UniRule"/>
</dbReference>
<dbReference type="RefSeq" id="WP_090936154.1">
    <property type="nucleotide sequence ID" value="NZ_FOTS01000015.1"/>
</dbReference>
<dbReference type="HAMAP" id="MF_02019">
    <property type="entry name" value="MurF"/>
    <property type="match status" value="1"/>
</dbReference>
<comment type="similarity">
    <text evidence="10">Belongs to the MurCDEF family. MurF subfamily.</text>
</comment>
<evidence type="ECO:0000256" key="5">
    <source>
        <dbReference type="ARBA" id="ARBA00022840"/>
    </source>
</evidence>
<evidence type="ECO:0000256" key="8">
    <source>
        <dbReference type="ARBA" id="ARBA00023306"/>
    </source>
</evidence>
<dbReference type="InterPro" id="IPR036565">
    <property type="entry name" value="Mur-like_cat_sf"/>
</dbReference>
<dbReference type="SUPFAM" id="SSF63418">
    <property type="entry name" value="MurE/MurF N-terminal domain"/>
    <property type="match status" value="1"/>
</dbReference>
<dbReference type="EMBL" id="FOTS01000015">
    <property type="protein sequence ID" value="SFL73061.1"/>
    <property type="molecule type" value="Genomic_DNA"/>
</dbReference>
<dbReference type="InterPro" id="IPR036615">
    <property type="entry name" value="Mur_ligase_C_dom_sf"/>
</dbReference>
<keyword evidence="4 10" id="KW-0547">Nucleotide-binding</keyword>
<evidence type="ECO:0000256" key="1">
    <source>
        <dbReference type="ARBA" id="ARBA00022490"/>
    </source>
</evidence>
<dbReference type="Gene3D" id="3.90.190.20">
    <property type="entry name" value="Mur ligase, C-terminal domain"/>
    <property type="match status" value="1"/>
</dbReference>
<dbReference type="Gene3D" id="3.40.1390.10">
    <property type="entry name" value="MurE/MurF, N-terminal domain"/>
    <property type="match status" value="1"/>
</dbReference>
<dbReference type="GO" id="GO:0071555">
    <property type="term" value="P:cell wall organization"/>
    <property type="evidence" value="ECO:0007669"/>
    <property type="project" value="UniProtKB-KW"/>
</dbReference>
<gene>
    <name evidence="10" type="primary">murF</name>
    <name evidence="15" type="ORF">SAMN04490355_101579</name>
</gene>
<keyword evidence="7 10" id="KW-0573">Peptidoglycan synthesis</keyword>
<proteinExistence type="inferred from homology"/>
<dbReference type="Pfam" id="PF01225">
    <property type="entry name" value="Mur_ligase"/>
    <property type="match status" value="1"/>
</dbReference>
<sequence>MAEFTVEEVCLATKGTLIVSTQPKGFTGVSTDTRTVQKGDLFIPLIGENFDGHEFIQQAIEKGARGVIFSHKDILLPQHITAIFVDDTLLALQDLACFHRQRFTIPVVAITGSNGKTTTKDMAAAVLSNHFHVLKTEANYNNEIGLPLTLLQLTQEHEVAVVEMGMRGKGQIRQLANIALPTIAIITNVGETHLELLGSIEEIAAAKAELLEVIPENGLSILNGDNIYVREKAKQAKSRIVFFGLQKGDIKADNIHIKSQSVDFVCRSTNNAAFTVDIPTTGKHNIYNALAAIAVGMELGMNTDSIVSGFRGFNASPMRLHIERIGDYLVVNDAYNASPMSMVAAIDTMLEVAKGRKVVVLGDMLELGSIAVSAHEAIGEKLAQCGIEIVVTVGELAVSIANKASFCGISHVVSCSNHEQAQAELKKLLVPGDTILIKGSRGMKMEKIINMFL</sequence>
<dbReference type="InterPro" id="IPR051046">
    <property type="entry name" value="MurCDEF_CellWall_CoF430Synth"/>
</dbReference>
<feature type="domain" description="Mur ligase C-terminal" evidence="13">
    <location>
        <begin position="323"/>
        <end position="441"/>
    </location>
</feature>
<accession>A0A1I4K351</accession>
<dbReference type="Proteomes" id="UP000199520">
    <property type="component" value="Unassembled WGS sequence"/>
</dbReference>
<protein>
    <recommendedName>
        <fullName evidence="10 11">UDP-N-acetylmuramoyl-tripeptide--D-alanyl-D-alanine ligase</fullName>
        <ecNumber evidence="10 11">6.3.2.10</ecNumber>
    </recommendedName>
    <alternativeName>
        <fullName evidence="10">D-alanyl-D-alanine-adding enzyme</fullName>
    </alternativeName>
</protein>
<dbReference type="GO" id="GO:0009252">
    <property type="term" value="P:peptidoglycan biosynthetic process"/>
    <property type="evidence" value="ECO:0007669"/>
    <property type="project" value="UniProtKB-UniRule"/>
</dbReference>
<evidence type="ECO:0000256" key="9">
    <source>
        <dbReference type="ARBA" id="ARBA00023316"/>
    </source>
</evidence>
<dbReference type="InterPro" id="IPR035911">
    <property type="entry name" value="MurE/MurF_N"/>
</dbReference>
<dbReference type="Gene3D" id="3.40.1190.10">
    <property type="entry name" value="Mur-like, catalytic domain"/>
    <property type="match status" value="1"/>
</dbReference>
<comment type="pathway">
    <text evidence="10 11">Cell wall biogenesis; peptidoglycan biosynthesis.</text>
</comment>
<dbReference type="InterPro" id="IPR005863">
    <property type="entry name" value="UDP-N-AcMur_synth"/>
</dbReference>
<reference evidence="16" key="1">
    <citation type="submission" date="2016-10" db="EMBL/GenBank/DDBJ databases">
        <authorList>
            <person name="Varghese N."/>
            <person name="Submissions S."/>
        </authorList>
    </citation>
    <scope>NUCLEOTIDE SEQUENCE [LARGE SCALE GENOMIC DNA]</scope>
    <source>
        <strain evidence="16">DSM 13327</strain>
    </source>
</reference>
<keyword evidence="2 10" id="KW-0436">Ligase</keyword>
<keyword evidence="9 10" id="KW-0961">Cell wall biogenesis/degradation</keyword>
<evidence type="ECO:0000256" key="3">
    <source>
        <dbReference type="ARBA" id="ARBA00022618"/>
    </source>
</evidence>
<comment type="subcellular location">
    <subcellularLocation>
        <location evidence="10 11">Cytoplasm</location>
    </subcellularLocation>
</comment>
<evidence type="ECO:0000256" key="2">
    <source>
        <dbReference type="ARBA" id="ARBA00022598"/>
    </source>
</evidence>
<dbReference type="GO" id="GO:0047480">
    <property type="term" value="F:UDP-N-acetylmuramoyl-tripeptide-D-alanyl-D-alanine ligase activity"/>
    <property type="evidence" value="ECO:0007669"/>
    <property type="project" value="UniProtKB-UniRule"/>
</dbReference>
<feature type="domain" description="Mur ligase N-terminal catalytic" evidence="12">
    <location>
        <begin position="27"/>
        <end position="87"/>
    </location>
</feature>
<dbReference type="NCBIfam" id="TIGR01143">
    <property type="entry name" value="murF"/>
    <property type="match status" value="1"/>
</dbReference>
<keyword evidence="16" id="KW-1185">Reference proteome</keyword>
<evidence type="ECO:0000259" key="13">
    <source>
        <dbReference type="Pfam" id="PF02875"/>
    </source>
</evidence>
<dbReference type="InterPro" id="IPR000713">
    <property type="entry name" value="Mur_ligase_N"/>
</dbReference>
<evidence type="ECO:0000256" key="6">
    <source>
        <dbReference type="ARBA" id="ARBA00022960"/>
    </source>
</evidence>
<dbReference type="GO" id="GO:0008360">
    <property type="term" value="P:regulation of cell shape"/>
    <property type="evidence" value="ECO:0007669"/>
    <property type="project" value="UniProtKB-KW"/>
</dbReference>
<feature type="binding site" evidence="10">
    <location>
        <begin position="112"/>
        <end position="118"/>
    </location>
    <ligand>
        <name>ATP</name>
        <dbReference type="ChEBI" id="CHEBI:30616"/>
    </ligand>
</feature>
<dbReference type="Pfam" id="PF08245">
    <property type="entry name" value="Mur_ligase_M"/>
    <property type="match status" value="1"/>
</dbReference>
<evidence type="ECO:0000313" key="15">
    <source>
        <dbReference type="EMBL" id="SFL73061.1"/>
    </source>
</evidence>
<keyword evidence="8 10" id="KW-0131">Cell cycle</keyword>
<keyword evidence="3 10" id="KW-0132">Cell division</keyword>
<keyword evidence="5 10" id="KW-0067">ATP-binding</keyword>
<evidence type="ECO:0000259" key="14">
    <source>
        <dbReference type="Pfam" id="PF08245"/>
    </source>
</evidence>
<dbReference type="SUPFAM" id="SSF53244">
    <property type="entry name" value="MurD-like peptide ligases, peptide-binding domain"/>
    <property type="match status" value="1"/>
</dbReference>
<dbReference type="OrthoDB" id="9801978at2"/>
<dbReference type="SUPFAM" id="SSF53623">
    <property type="entry name" value="MurD-like peptide ligases, catalytic domain"/>
    <property type="match status" value="1"/>
</dbReference>
<dbReference type="GO" id="GO:0008766">
    <property type="term" value="F:UDP-N-acetylmuramoylalanyl-D-glutamyl-2,6-diaminopimelate-D-alanyl-D-alanine ligase activity"/>
    <property type="evidence" value="ECO:0007669"/>
    <property type="project" value="RHEA"/>
</dbReference>
<dbReference type="GO" id="GO:0051301">
    <property type="term" value="P:cell division"/>
    <property type="evidence" value="ECO:0007669"/>
    <property type="project" value="UniProtKB-KW"/>
</dbReference>
<dbReference type="Pfam" id="PF02875">
    <property type="entry name" value="Mur_ligase_C"/>
    <property type="match status" value="1"/>
</dbReference>
<dbReference type="PANTHER" id="PTHR43024">
    <property type="entry name" value="UDP-N-ACETYLMURAMOYL-TRIPEPTIDE--D-ALANYL-D-ALANINE LIGASE"/>
    <property type="match status" value="1"/>
</dbReference>
<dbReference type="UniPathway" id="UPA00219"/>
<dbReference type="InterPro" id="IPR013221">
    <property type="entry name" value="Mur_ligase_cen"/>
</dbReference>
<evidence type="ECO:0000256" key="4">
    <source>
        <dbReference type="ARBA" id="ARBA00022741"/>
    </source>
</evidence>
<dbReference type="GO" id="GO:0005737">
    <property type="term" value="C:cytoplasm"/>
    <property type="evidence" value="ECO:0007669"/>
    <property type="project" value="UniProtKB-SubCell"/>
</dbReference>
<evidence type="ECO:0000256" key="11">
    <source>
        <dbReference type="RuleBase" id="RU004136"/>
    </source>
</evidence>
<keyword evidence="1 10" id="KW-0963">Cytoplasm</keyword>
<dbReference type="EC" id="6.3.2.10" evidence="10 11"/>
<dbReference type="PANTHER" id="PTHR43024:SF1">
    <property type="entry name" value="UDP-N-ACETYLMURAMOYL-TRIPEPTIDE--D-ALANYL-D-ALANINE LIGASE"/>
    <property type="match status" value="1"/>
</dbReference>
<evidence type="ECO:0000313" key="16">
    <source>
        <dbReference type="Proteomes" id="UP000199520"/>
    </source>
</evidence>
<feature type="domain" description="Mur ligase central" evidence="14">
    <location>
        <begin position="110"/>
        <end position="295"/>
    </location>
</feature>
<comment type="function">
    <text evidence="10 11">Involved in cell wall formation. Catalyzes the final step in the synthesis of UDP-N-acetylmuramoyl-pentapeptide, the precursor of murein.</text>
</comment>
<evidence type="ECO:0000256" key="7">
    <source>
        <dbReference type="ARBA" id="ARBA00022984"/>
    </source>
</evidence>
<evidence type="ECO:0000256" key="10">
    <source>
        <dbReference type="HAMAP-Rule" id="MF_02019"/>
    </source>
</evidence>
<dbReference type="InterPro" id="IPR004101">
    <property type="entry name" value="Mur_ligase_C"/>
</dbReference>
<dbReference type="STRING" id="1123291.SAMN04490355_101579"/>